<comment type="caution">
    <text evidence="1">The sequence shown here is derived from an EMBL/GenBank/DDBJ whole genome shotgun (WGS) entry which is preliminary data.</text>
</comment>
<evidence type="ECO:0000313" key="2">
    <source>
        <dbReference type="Proteomes" id="UP000011668"/>
    </source>
</evidence>
<keyword evidence="2" id="KW-1185">Reference proteome</keyword>
<gene>
    <name evidence="1" type="ORF">AG1IA_07833</name>
</gene>
<name>L8WN17_THACA</name>
<organism evidence="1 2">
    <name type="scientific">Thanatephorus cucumeris (strain AG1-IA)</name>
    <name type="common">Rice sheath blight fungus</name>
    <name type="synonym">Rhizoctonia solani</name>
    <dbReference type="NCBI Taxonomy" id="983506"/>
    <lineage>
        <taxon>Eukaryota</taxon>
        <taxon>Fungi</taxon>
        <taxon>Dikarya</taxon>
        <taxon>Basidiomycota</taxon>
        <taxon>Agaricomycotina</taxon>
        <taxon>Agaricomycetes</taxon>
        <taxon>Cantharellales</taxon>
        <taxon>Ceratobasidiaceae</taxon>
        <taxon>Rhizoctonia</taxon>
        <taxon>Rhizoctonia solani AG-1</taxon>
    </lineage>
</organism>
<proteinExistence type="predicted"/>
<dbReference type="AlphaFoldDB" id="L8WN17"/>
<dbReference type="EMBL" id="AFRT01002248">
    <property type="protein sequence ID" value="ELU38168.1"/>
    <property type="molecule type" value="Genomic_DNA"/>
</dbReference>
<evidence type="ECO:0000313" key="1">
    <source>
        <dbReference type="EMBL" id="ELU38168.1"/>
    </source>
</evidence>
<protein>
    <submittedName>
        <fullName evidence="1">Uncharacterized protein</fullName>
    </submittedName>
</protein>
<dbReference type="HOGENOM" id="CLU_2706520_0_0_1"/>
<dbReference type="Proteomes" id="UP000011668">
    <property type="component" value="Unassembled WGS sequence"/>
</dbReference>
<reference evidence="1 2" key="1">
    <citation type="journal article" date="2013" name="Nat. Commun.">
        <title>The evolution and pathogenic mechanisms of the rice sheath blight pathogen.</title>
        <authorList>
            <person name="Zheng A."/>
            <person name="Lin R."/>
            <person name="Xu L."/>
            <person name="Qin P."/>
            <person name="Tang C."/>
            <person name="Ai P."/>
            <person name="Zhang D."/>
            <person name="Liu Y."/>
            <person name="Sun Z."/>
            <person name="Feng H."/>
            <person name="Wang Y."/>
            <person name="Chen Y."/>
            <person name="Liang X."/>
            <person name="Fu R."/>
            <person name="Li Q."/>
            <person name="Zhang J."/>
            <person name="Yu X."/>
            <person name="Xie Z."/>
            <person name="Ding L."/>
            <person name="Guan P."/>
            <person name="Tang J."/>
            <person name="Liang Y."/>
            <person name="Wang S."/>
            <person name="Deng Q."/>
            <person name="Li S."/>
            <person name="Zhu J."/>
            <person name="Wang L."/>
            <person name="Liu H."/>
            <person name="Li P."/>
        </authorList>
    </citation>
    <scope>NUCLEOTIDE SEQUENCE [LARGE SCALE GENOMIC DNA]</scope>
    <source>
        <strain evidence="2">AG-1 IA</strain>
    </source>
</reference>
<sequence>MLQACQSKSHWNNLRPPCRWLCRPGCKRHLVVYVAASSAVQYKFIVVAVKTHQAVAYVTTKNLHNVQNQPTVT</sequence>
<accession>L8WN17</accession>